<dbReference type="PANTHER" id="PTHR10887:SF495">
    <property type="entry name" value="HELICASE SENATAXIN ISOFORM X1-RELATED"/>
    <property type="match status" value="1"/>
</dbReference>
<dbReference type="InterPro" id="IPR014001">
    <property type="entry name" value="Helicase_ATP-bd"/>
</dbReference>
<keyword evidence="5" id="KW-1185">Reference proteome</keyword>
<dbReference type="PANTHER" id="PTHR10887">
    <property type="entry name" value="DNA2/NAM7 HELICASE FAMILY"/>
    <property type="match status" value="1"/>
</dbReference>
<dbReference type="InterPro" id="IPR041679">
    <property type="entry name" value="DNA2/NAM7-like_C"/>
</dbReference>
<dbReference type="Pfam" id="PF13087">
    <property type="entry name" value="AAA_12"/>
    <property type="match status" value="1"/>
</dbReference>
<protein>
    <submittedName>
        <fullName evidence="4">p-loop containing nucleoside triphosphate hydrolase protein</fullName>
    </submittedName>
</protein>
<dbReference type="EMBL" id="MCFH01000003">
    <property type="protein sequence ID" value="ORX59288.1"/>
    <property type="molecule type" value="Genomic_DNA"/>
</dbReference>
<evidence type="ECO:0000256" key="1">
    <source>
        <dbReference type="ARBA" id="ARBA00048432"/>
    </source>
</evidence>
<dbReference type="InterPro" id="IPR047187">
    <property type="entry name" value="SF1_C_Upf1"/>
</dbReference>
<dbReference type="CDD" id="cd18808">
    <property type="entry name" value="SF1_C_Upf1"/>
    <property type="match status" value="1"/>
</dbReference>
<proteinExistence type="predicted"/>
<dbReference type="InterPro" id="IPR027417">
    <property type="entry name" value="P-loop_NTPase"/>
</dbReference>
<dbReference type="Pfam" id="PF13086">
    <property type="entry name" value="AAA_11"/>
    <property type="match status" value="2"/>
</dbReference>
<evidence type="ECO:0000313" key="5">
    <source>
        <dbReference type="Proteomes" id="UP000193719"/>
    </source>
</evidence>
<dbReference type="GO" id="GO:0003678">
    <property type="term" value="F:DNA helicase activity"/>
    <property type="evidence" value="ECO:0007669"/>
    <property type="project" value="UniProtKB-EC"/>
</dbReference>
<dbReference type="OrthoDB" id="6513042at2759"/>
<evidence type="ECO:0000259" key="3">
    <source>
        <dbReference type="SMART" id="SM00487"/>
    </source>
</evidence>
<gene>
    <name evidence="4" type="ORF">BCR36DRAFT_408785</name>
</gene>
<dbReference type="InterPro" id="IPR045055">
    <property type="entry name" value="DNA2/NAM7-like"/>
</dbReference>
<dbReference type="SUPFAM" id="SSF52540">
    <property type="entry name" value="P-loop containing nucleoside triphosphate hydrolases"/>
    <property type="match status" value="1"/>
</dbReference>
<feature type="region of interest" description="Disordered" evidence="2">
    <location>
        <begin position="790"/>
        <end position="848"/>
    </location>
</feature>
<name>A0A1Y1VLF3_9FUNG</name>
<feature type="domain" description="Helicase ATP-binding" evidence="3">
    <location>
        <begin position="302"/>
        <end position="520"/>
    </location>
</feature>
<dbReference type="Proteomes" id="UP000193719">
    <property type="component" value="Unassembled WGS sequence"/>
</dbReference>
<reference evidence="4 5" key="1">
    <citation type="submission" date="2016-08" db="EMBL/GenBank/DDBJ databases">
        <title>Genomes of anaerobic fungi encode conserved fungal cellulosomes for biomass hydrolysis.</title>
        <authorList>
            <consortium name="DOE Joint Genome Institute"/>
            <person name="Haitjema C.H."/>
            <person name="Gilmore S.P."/>
            <person name="Henske J.K."/>
            <person name="Solomon K.V."/>
            <person name="De Groot R."/>
            <person name="Kuo A."/>
            <person name="Mondo S.J."/>
            <person name="Salamov A.A."/>
            <person name="Labutti K."/>
            <person name="Zhao Z."/>
            <person name="Chiniquy J."/>
            <person name="Barry K."/>
            <person name="Brewer H.M."/>
            <person name="Purvine S.O."/>
            <person name="Wright A.T."/>
            <person name="Boxma B."/>
            <person name="Van Alen T."/>
            <person name="Hackstein J.H."/>
            <person name="Baker S.E."/>
            <person name="Grigoriev I.V."/>
            <person name="O'Malley M.A."/>
        </authorList>
    </citation>
    <scope>NUCLEOTIDE SEQUENCE [LARGE SCALE GENOMIC DNA]</scope>
    <source>
        <strain evidence="5">finn</strain>
    </source>
</reference>
<organism evidence="4 5">
    <name type="scientific">Piromyces finnis</name>
    <dbReference type="NCBI Taxonomy" id="1754191"/>
    <lineage>
        <taxon>Eukaryota</taxon>
        <taxon>Fungi</taxon>
        <taxon>Fungi incertae sedis</taxon>
        <taxon>Chytridiomycota</taxon>
        <taxon>Chytridiomycota incertae sedis</taxon>
        <taxon>Neocallimastigomycetes</taxon>
        <taxon>Neocallimastigales</taxon>
        <taxon>Neocallimastigaceae</taxon>
        <taxon>Piromyces</taxon>
    </lineage>
</organism>
<keyword evidence="4" id="KW-0378">Hydrolase</keyword>
<feature type="compositionally biased region" description="Basic and acidic residues" evidence="2">
    <location>
        <begin position="791"/>
        <end position="838"/>
    </location>
</feature>
<dbReference type="Gene3D" id="3.40.50.300">
    <property type="entry name" value="P-loop containing nucleotide triphosphate hydrolases"/>
    <property type="match status" value="3"/>
</dbReference>
<reference evidence="4 5" key="2">
    <citation type="submission" date="2016-08" db="EMBL/GenBank/DDBJ databases">
        <title>Pervasive Adenine N6-methylation of Active Genes in Fungi.</title>
        <authorList>
            <consortium name="DOE Joint Genome Institute"/>
            <person name="Mondo S.J."/>
            <person name="Dannebaum R.O."/>
            <person name="Kuo R.C."/>
            <person name="Labutti K."/>
            <person name="Haridas S."/>
            <person name="Kuo A."/>
            <person name="Salamov A."/>
            <person name="Ahrendt S.R."/>
            <person name="Lipzen A."/>
            <person name="Sullivan W."/>
            <person name="Andreopoulos W.B."/>
            <person name="Clum A."/>
            <person name="Lindquist E."/>
            <person name="Daum C."/>
            <person name="Ramamoorthy G.K."/>
            <person name="Gryganskyi A."/>
            <person name="Culley D."/>
            <person name="Magnuson J.K."/>
            <person name="James T.Y."/>
            <person name="O'Malley M.A."/>
            <person name="Stajich J.E."/>
            <person name="Spatafora J.W."/>
            <person name="Visel A."/>
            <person name="Grigoriev I.V."/>
        </authorList>
    </citation>
    <scope>NUCLEOTIDE SEQUENCE [LARGE SCALE GENOMIC DNA]</scope>
    <source>
        <strain evidence="5">finn</strain>
    </source>
</reference>
<comment type="catalytic activity">
    <reaction evidence="1">
        <text>ATP + H2O = ADP + phosphate + H(+)</text>
        <dbReference type="Rhea" id="RHEA:13065"/>
        <dbReference type="ChEBI" id="CHEBI:15377"/>
        <dbReference type="ChEBI" id="CHEBI:15378"/>
        <dbReference type="ChEBI" id="CHEBI:30616"/>
        <dbReference type="ChEBI" id="CHEBI:43474"/>
        <dbReference type="ChEBI" id="CHEBI:456216"/>
        <dbReference type="EC" id="3.6.4.12"/>
    </reaction>
    <physiologicalReaction direction="left-to-right" evidence="1">
        <dbReference type="Rhea" id="RHEA:13066"/>
    </physiologicalReaction>
</comment>
<sequence>MPLNYSYFNSSQSPFYWELLKKSEDENSKNNYEAVKNNYTSMDEYIKIMKPLFFLEAKEPFRDFCSTINKLKTQKNNWVKYLNGNAVEVILSEFKSNKRHSNLDDTFFNFKVKMPYYFIDGYNGMDYEKIKEDEKGKRSSGEIHRNDLIYLAKVSDDYKIVYYETLAFVEHVYNDKDYSDYDDSDTSSKSDSDYDDAIVDNINSIIKIDPNKEFEVKCAQLKNESNIKKLKYEIYRTRNSHWICIHVMSFGSVCKEYKALMTPKSSFISNLITTGNFDNINNRMLYRENDSQVNEITRKIINDFNLNQSQSLILEKVWNRKFSMIQGPPGTGKTTIIKALIKRHLKVDKEKSRITKILVCAPSNFACDEIYDRLEKDDDVKTFRYSNERARYHFGPNDHSPKKNTKNGKKYQKLSKEKIENYLKKCDVIISTLCSSGNKCIEKIKSKISLLIIDEACQGTELTTLIPLCYDIPQIVLIGDHKQLPPTVINKIAEKCYYDLSFFERLQRNSPDSLYLLDTQYRMHPKISVLASSCFYNKKIADGENVKSEEWIGPWCKYDYKLGPVQFFNISGKMGKGSISDNNSSSSCNESEATQVLNCVVELLHRYPDLYFNKKIAIISPYNAQVSLIKRKLIKYFNEERTRFINNLNDMTIQFYEKQINLDNKKFMDEFMKANILDFISVLTVDGYQGQESDIVILSTVRSRTNQIGFLRDKRRLNVAITRARKSLIIFGNSTTLKMDENWNKVINDIKSMGCFTEEANNYFKFYHSFPKNVMPKDFFEEVINEEKEEEEKKKQEEKKKEKEEKEKEEIKKQEEKKKKQEEKKKKQEIRNKKQEEKKKKKEERKKKKEIIKTVLEKKEKEVVKILANLSINESSINNCIKNLINELKT</sequence>
<evidence type="ECO:0000256" key="2">
    <source>
        <dbReference type="SAM" id="MobiDB-lite"/>
    </source>
</evidence>
<dbReference type="AlphaFoldDB" id="A0A1Y1VLF3"/>
<dbReference type="SMART" id="SM00487">
    <property type="entry name" value="DEXDc"/>
    <property type="match status" value="1"/>
</dbReference>
<dbReference type="InterPro" id="IPR041677">
    <property type="entry name" value="DNA2/NAM7_AAA_11"/>
</dbReference>
<feature type="compositionally biased region" description="Basic residues" evidence="2">
    <location>
        <begin position="839"/>
        <end position="848"/>
    </location>
</feature>
<dbReference type="STRING" id="1754191.A0A1Y1VLF3"/>
<accession>A0A1Y1VLF3</accession>
<evidence type="ECO:0000313" key="4">
    <source>
        <dbReference type="EMBL" id="ORX59288.1"/>
    </source>
</evidence>
<dbReference type="GO" id="GO:0016787">
    <property type="term" value="F:hydrolase activity"/>
    <property type="evidence" value="ECO:0007669"/>
    <property type="project" value="UniProtKB-KW"/>
</dbReference>
<comment type="caution">
    <text evidence="4">The sequence shown here is derived from an EMBL/GenBank/DDBJ whole genome shotgun (WGS) entry which is preliminary data.</text>
</comment>
<dbReference type="CDD" id="cd18042">
    <property type="entry name" value="DEXXQc_SETX"/>
    <property type="match status" value="1"/>
</dbReference>